<comment type="similarity">
    <text evidence="4">Belongs to the INSYN1 family.</text>
</comment>
<feature type="region of interest" description="Disordered" evidence="7">
    <location>
        <begin position="1"/>
        <end position="41"/>
    </location>
</feature>
<keyword evidence="2 6" id="KW-0175">Coiled coil</keyword>
<dbReference type="InParanoid" id="A0A4W3ILL2"/>
<name>A0A4W3ILL2_CALMI</name>
<dbReference type="GO" id="GO:0014069">
    <property type="term" value="C:postsynaptic density"/>
    <property type="evidence" value="ECO:0007669"/>
    <property type="project" value="UniProtKB-SubCell"/>
</dbReference>
<feature type="coiled-coil region" evidence="6">
    <location>
        <begin position="52"/>
        <end position="82"/>
    </location>
</feature>
<evidence type="ECO:0000256" key="1">
    <source>
        <dbReference type="ARBA" id="ARBA00023018"/>
    </source>
</evidence>
<proteinExistence type="inferred from homology"/>
<feature type="compositionally biased region" description="Pro residues" evidence="7">
    <location>
        <begin position="1"/>
        <end position="10"/>
    </location>
</feature>
<dbReference type="PANTHER" id="PTHR15917">
    <property type="match status" value="1"/>
</dbReference>
<evidence type="ECO:0000256" key="7">
    <source>
        <dbReference type="SAM" id="MobiDB-lite"/>
    </source>
</evidence>
<feature type="compositionally biased region" description="Pro residues" evidence="7">
    <location>
        <begin position="20"/>
        <end position="38"/>
    </location>
</feature>
<comment type="subcellular location">
    <subcellularLocation>
        <location evidence="3">Postsynaptic density</location>
    </subcellularLocation>
</comment>
<keyword evidence="1" id="KW-0770">Synapse</keyword>
<dbReference type="GeneTree" id="ENSGT00910000144204"/>
<feature type="region of interest" description="Disordered" evidence="7">
    <location>
        <begin position="246"/>
        <end position="306"/>
    </location>
</feature>
<keyword evidence="9" id="KW-1185">Reference proteome</keyword>
<dbReference type="Ensembl" id="ENSCMIT00000027915.1">
    <property type="protein sequence ID" value="ENSCMIP00000027478.1"/>
    <property type="gene ID" value="ENSCMIG00000011969.1"/>
</dbReference>
<reference evidence="8" key="5">
    <citation type="submission" date="2025-09" db="UniProtKB">
        <authorList>
            <consortium name="Ensembl"/>
        </authorList>
    </citation>
    <scope>IDENTIFICATION</scope>
</reference>
<dbReference type="Pfam" id="PF15252">
    <property type="entry name" value="DUF4589"/>
    <property type="match status" value="1"/>
</dbReference>
<dbReference type="Proteomes" id="UP000314986">
    <property type="component" value="Unassembled WGS sequence"/>
</dbReference>
<gene>
    <name evidence="8" type="primary">insyn1</name>
</gene>
<evidence type="ECO:0000256" key="2">
    <source>
        <dbReference type="ARBA" id="ARBA00023054"/>
    </source>
</evidence>
<dbReference type="AlphaFoldDB" id="A0A4W3ILL2"/>
<reference evidence="9" key="1">
    <citation type="journal article" date="2006" name="Science">
        <title>Ancient noncoding elements conserved in the human genome.</title>
        <authorList>
            <person name="Venkatesh B."/>
            <person name="Kirkness E.F."/>
            <person name="Loh Y.H."/>
            <person name="Halpern A.L."/>
            <person name="Lee A.P."/>
            <person name="Johnson J."/>
            <person name="Dandona N."/>
            <person name="Viswanathan L.D."/>
            <person name="Tay A."/>
            <person name="Venter J.C."/>
            <person name="Strausberg R.L."/>
            <person name="Brenner S."/>
        </authorList>
    </citation>
    <scope>NUCLEOTIDE SEQUENCE [LARGE SCALE GENOMIC DNA]</scope>
</reference>
<sequence>MSSQHQPPPQASSECTAQQQPPPSPPPPTPTPTHPHPTPLRDTIKTRMKMVIDQLEVILHELKTVAKELKEVVIQIDKLTEDFDFELEPDDWTIATISSGSSSDTLRNQERGGTLHDFGQWGFLTPDILSDSWEFCSFLELPAPPREGTKVNVPPDLPHQPPEADYRLMNGGLVPNGPDGGGADSSSEEAVGGSAPGNRALPRTSGTRERVRFSDKVLYHALCCDDRDEEETETTVTKAMAGEVEAAVEEEQGRRVPVTSTVSTTTTEPRGTPGNPANKPQPAAHKTRANCQLPAPGVTKGNPCTRRKIMKNNSTQTVSHKSTQTLLSYCSTRAQQNSK</sequence>
<accession>A0A4W3ILL2</accession>
<dbReference type="STRING" id="7868.ENSCMIP00000027478"/>
<evidence type="ECO:0000313" key="9">
    <source>
        <dbReference type="Proteomes" id="UP000314986"/>
    </source>
</evidence>
<feature type="region of interest" description="Disordered" evidence="7">
    <location>
        <begin position="146"/>
        <end position="208"/>
    </location>
</feature>
<evidence type="ECO:0000256" key="3">
    <source>
        <dbReference type="ARBA" id="ARBA00034105"/>
    </source>
</evidence>
<evidence type="ECO:0000256" key="4">
    <source>
        <dbReference type="ARBA" id="ARBA00038239"/>
    </source>
</evidence>
<protein>
    <recommendedName>
        <fullName evidence="5">Inhibitory synaptic factor 1</fullName>
    </recommendedName>
</protein>
<reference evidence="9" key="2">
    <citation type="journal article" date="2007" name="PLoS Biol.">
        <title>Survey sequencing and comparative analysis of the elephant shark (Callorhinchus milii) genome.</title>
        <authorList>
            <person name="Venkatesh B."/>
            <person name="Kirkness E.F."/>
            <person name="Loh Y.H."/>
            <person name="Halpern A.L."/>
            <person name="Lee A.P."/>
            <person name="Johnson J."/>
            <person name="Dandona N."/>
            <person name="Viswanathan L.D."/>
            <person name="Tay A."/>
            <person name="Venter J.C."/>
            <person name="Strausberg R.L."/>
            <person name="Brenner S."/>
        </authorList>
    </citation>
    <scope>NUCLEOTIDE SEQUENCE [LARGE SCALE GENOMIC DNA]</scope>
</reference>
<dbReference type="PANTHER" id="PTHR15917:SF3">
    <property type="entry name" value="INHIBITORY SYNAPTIC FACTOR 1"/>
    <property type="match status" value="1"/>
</dbReference>
<dbReference type="OMA" id="YNCHASS"/>
<evidence type="ECO:0000313" key="8">
    <source>
        <dbReference type="Ensembl" id="ENSCMIP00000027478.1"/>
    </source>
</evidence>
<dbReference type="InterPro" id="IPR027997">
    <property type="entry name" value="Largen/INSYN1"/>
</dbReference>
<feature type="compositionally biased region" description="Low complexity" evidence="7">
    <location>
        <begin position="255"/>
        <end position="274"/>
    </location>
</feature>
<reference evidence="8" key="4">
    <citation type="submission" date="2025-08" db="UniProtKB">
        <authorList>
            <consortium name="Ensembl"/>
        </authorList>
    </citation>
    <scope>IDENTIFICATION</scope>
</reference>
<evidence type="ECO:0000256" key="6">
    <source>
        <dbReference type="SAM" id="Coils"/>
    </source>
</evidence>
<dbReference type="GO" id="GO:0060080">
    <property type="term" value="P:inhibitory postsynaptic potential"/>
    <property type="evidence" value="ECO:0007669"/>
    <property type="project" value="TreeGrafter"/>
</dbReference>
<organism evidence="8 9">
    <name type="scientific">Callorhinchus milii</name>
    <name type="common">Ghost shark</name>
    <dbReference type="NCBI Taxonomy" id="7868"/>
    <lineage>
        <taxon>Eukaryota</taxon>
        <taxon>Metazoa</taxon>
        <taxon>Chordata</taxon>
        <taxon>Craniata</taxon>
        <taxon>Vertebrata</taxon>
        <taxon>Chondrichthyes</taxon>
        <taxon>Holocephali</taxon>
        <taxon>Chimaeriformes</taxon>
        <taxon>Callorhinchidae</taxon>
        <taxon>Callorhinchus</taxon>
    </lineage>
</organism>
<reference evidence="9" key="3">
    <citation type="journal article" date="2014" name="Nature">
        <title>Elephant shark genome provides unique insights into gnathostome evolution.</title>
        <authorList>
            <consortium name="International Elephant Shark Genome Sequencing Consortium"/>
            <person name="Venkatesh B."/>
            <person name="Lee A.P."/>
            <person name="Ravi V."/>
            <person name="Maurya A.K."/>
            <person name="Lian M.M."/>
            <person name="Swann J.B."/>
            <person name="Ohta Y."/>
            <person name="Flajnik M.F."/>
            <person name="Sutoh Y."/>
            <person name="Kasahara M."/>
            <person name="Hoon S."/>
            <person name="Gangu V."/>
            <person name="Roy S.W."/>
            <person name="Irimia M."/>
            <person name="Korzh V."/>
            <person name="Kondrychyn I."/>
            <person name="Lim Z.W."/>
            <person name="Tay B.H."/>
            <person name="Tohari S."/>
            <person name="Kong K.W."/>
            <person name="Ho S."/>
            <person name="Lorente-Galdos B."/>
            <person name="Quilez J."/>
            <person name="Marques-Bonet T."/>
            <person name="Raney B.J."/>
            <person name="Ingham P.W."/>
            <person name="Tay A."/>
            <person name="Hillier L.W."/>
            <person name="Minx P."/>
            <person name="Boehm T."/>
            <person name="Wilson R.K."/>
            <person name="Brenner S."/>
            <person name="Warren W.C."/>
        </authorList>
    </citation>
    <scope>NUCLEOTIDE SEQUENCE [LARGE SCALE GENOMIC DNA]</scope>
</reference>
<evidence type="ECO:0000256" key="5">
    <source>
        <dbReference type="ARBA" id="ARBA00039636"/>
    </source>
</evidence>